<dbReference type="EMBL" id="JAQQBS010001737">
    <property type="protein sequence ID" value="KAK0157020.1"/>
    <property type="molecule type" value="Genomic_DNA"/>
</dbReference>
<evidence type="ECO:0008006" key="4">
    <source>
        <dbReference type="Google" id="ProtNLM"/>
    </source>
</evidence>
<keyword evidence="3" id="KW-1185">Reference proteome</keyword>
<feature type="compositionally biased region" description="Polar residues" evidence="1">
    <location>
        <begin position="103"/>
        <end position="115"/>
    </location>
</feature>
<reference evidence="2" key="1">
    <citation type="journal article" date="2023" name="bioRxiv">
        <title>Scaffold-level genome assemblies of two parasitoid biocontrol wasps reveal the parthenogenesis mechanism and an associated novel virus.</title>
        <authorList>
            <person name="Inwood S."/>
            <person name="Skelly J."/>
            <person name="Guhlin J."/>
            <person name="Harrop T."/>
            <person name="Goldson S."/>
            <person name="Dearden P."/>
        </authorList>
    </citation>
    <scope>NUCLEOTIDE SEQUENCE</scope>
    <source>
        <strain evidence="2">Irish</strain>
        <tissue evidence="2">Whole body</tissue>
    </source>
</reference>
<reference evidence="2" key="2">
    <citation type="submission" date="2023-03" db="EMBL/GenBank/DDBJ databases">
        <authorList>
            <person name="Inwood S.N."/>
            <person name="Skelly J.G."/>
            <person name="Guhlin J."/>
            <person name="Harrop T.W.R."/>
            <person name="Goldson S.G."/>
            <person name="Dearden P.K."/>
        </authorList>
    </citation>
    <scope>NUCLEOTIDE SEQUENCE</scope>
    <source>
        <strain evidence="2">Irish</strain>
        <tissue evidence="2">Whole body</tissue>
    </source>
</reference>
<evidence type="ECO:0000313" key="2">
    <source>
        <dbReference type="EMBL" id="KAK0157020.1"/>
    </source>
</evidence>
<sequence length="368" mass="41437">MAAYHVVQFLNELNVYGQKVMDLVPSSWTTFENGSYYTSFPPEKDHSRVPSWTALSKEPNPAWHKYPVKLIISAENHQEGMRRLERAYDELSEVDNSDADLGKNSSERSTTLMSMSRTEASNILDMLEETDASKNQETIASISECSIQSDDEIACKRRRLSKPLSESSTSAEVSTDSISGIKSLLDEQFLKISAMVESAMSKCRRSITYDNNKNFDRLLNQLQLSSKMDIINEIEIFDGADFDVSIPITTVGEFELFDQQIKEDANKLNKVKKLIVTKVGAADNFKKAVGIAIKIFMAKEVQLQYSGKGKMVNGCAKKNFSETNLFEIIKGIICNIWTEKENEIIKYIGIWLAGAKDRDGGKKERTNI</sequence>
<feature type="region of interest" description="Disordered" evidence="1">
    <location>
        <begin position="93"/>
        <end position="115"/>
    </location>
</feature>
<organism evidence="2 3">
    <name type="scientific">Microctonus aethiopoides</name>
    <dbReference type="NCBI Taxonomy" id="144406"/>
    <lineage>
        <taxon>Eukaryota</taxon>
        <taxon>Metazoa</taxon>
        <taxon>Ecdysozoa</taxon>
        <taxon>Arthropoda</taxon>
        <taxon>Hexapoda</taxon>
        <taxon>Insecta</taxon>
        <taxon>Pterygota</taxon>
        <taxon>Neoptera</taxon>
        <taxon>Endopterygota</taxon>
        <taxon>Hymenoptera</taxon>
        <taxon>Apocrita</taxon>
        <taxon>Ichneumonoidea</taxon>
        <taxon>Braconidae</taxon>
        <taxon>Euphorinae</taxon>
        <taxon>Microctonus</taxon>
    </lineage>
</organism>
<accession>A0AA39EWZ8</accession>
<evidence type="ECO:0000313" key="3">
    <source>
        <dbReference type="Proteomes" id="UP001168990"/>
    </source>
</evidence>
<comment type="caution">
    <text evidence="2">The sequence shown here is derived from an EMBL/GenBank/DDBJ whole genome shotgun (WGS) entry which is preliminary data.</text>
</comment>
<name>A0AA39EWZ8_9HYME</name>
<dbReference type="AlphaFoldDB" id="A0AA39EWZ8"/>
<protein>
    <recommendedName>
        <fullName evidence="4">DUF4806 domain-containing protein</fullName>
    </recommendedName>
</protein>
<gene>
    <name evidence="2" type="ORF">PV328_012000</name>
</gene>
<dbReference type="Proteomes" id="UP001168990">
    <property type="component" value="Unassembled WGS sequence"/>
</dbReference>
<evidence type="ECO:0000256" key="1">
    <source>
        <dbReference type="SAM" id="MobiDB-lite"/>
    </source>
</evidence>
<proteinExistence type="predicted"/>